<keyword evidence="2" id="KW-1133">Transmembrane helix</keyword>
<proteinExistence type="predicted"/>
<gene>
    <name evidence="3" type="ORF">Sfulv_01480</name>
</gene>
<comment type="caution">
    <text evidence="3">The sequence shown here is derived from an EMBL/GenBank/DDBJ whole genome shotgun (WGS) entry which is preliminary data.</text>
</comment>
<evidence type="ECO:0000313" key="4">
    <source>
        <dbReference type="Proteomes" id="UP000498980"/>
    </source>
</evidence>
<reference evidence="3 4" key="1">
    <citation type="submission" date="2020-05" db="EMBL/GenBank/DDBJ databases">
        <title>Whole genome shotgun sequence of Streptomyces fulvorobeus NBRC 15897.</title>
        <authorList>
            <person name="Komaki H."/>
            <person name="Tamura T."/>
        </authorList>
    </citation>
    <scope>NUCLEOTIDE SEQUENCE [LARGE SCALE GENOMIC DNA]</scope>
    <source>
        <strain evidence="3 4">NBRC 15897</strain>
    </source>
</reference>
<keyword evidence="2" id="KW-0472">Membrane</keyword>
<dbReference type="Proteomes" id="UP000498980">
    <property type="component" value="Unassembled WGS sequence"/>
</dbReference>
<feature type="transmembrane region" description="Helical" evidence="2">
    <location>
        <begin position="160"/>
        <end position="180"/>
    </location>
</feature>
<sequence>MVIQATTTLPGPRPSTGTNVGGSVVDAVILSSRQGEKSSVGTVQVPGNRRLSSSCLTGTSLPGPPRNPARQSDTRPGAAGPARGHVGGMSGQVVKRRTRVGERLRTQDCFQDYFLPMGAHAFHLPKGPPMLAIAAAVLFFIAFLINAADVTTNEVFASVNVMLLGLALLALHVAGIGSGWRAGRR</sequence>
<keyword evidence="2" id="KW-0812">Transmembrane</keyword>
<dbReference type="EMBL" id="BLWC01000001">
    <property type="protein sequence ID" value="GFM95337.1"/>
    <property type="molecule type" value="Genomic_DNA"/>
</dbReference>
<evidence type="ECO:0000256" key="2">
    <source>
        <dbReference type="SAM" id="Phobius"/>
    </source>
</evidence>
<accession>A0A7J0BZZ1</accession>
<evidence type="ECO:0000256" key="1">
    <source>
        <dbReference type="SAM" id="MobiDB-lite"/>
    </source>
</evidence>
<evidence type="ECO:0000313" key="3">
    <source>
        <dbReference type="EMBL" id="GFM95337.1"/>
    </source>
</evidence>
<feature type="transmembrane region" description="Helical" evidence="2">
    <location>
        <begin position="130"/>
        <end position="148"/>
    </location>
</feature>
<name>A0A7J0BZZ1_9ACTN</name>
<feature type="region of interest" description="Disordered" evidence="1">
    <location>
        <begin position="1"/>
        <end position="22"/>
    </location>
</feature>
<organism evidence="3 4">
    <name type="scientific">Streptomyces fulvorobeus</name>
    <dbReference type="NCBI Taxonomy" id="284028"/>
    <lineage>
        <taxon>Bacteria</taxon>
        <taxon>Bacillati</taxon>
        <taxon>Actinomycetota</taxon>
        <taxon>Actinomycetes</taxon>
        <taxon>Kitasatosporales</taxon>
        <taxon>Streptomycetaceae</taxon>
        <taxon>Streptomyces</taxon>
    </lineage>
</organism>
<protein>
    <submittedName>
        <fullName evidence="3">Uncharacterized protein</fullName>
    </submittedName>
</protein>
<keyword evidence="4" id="KW-1185">Reference proteome</keyword>
<feature type="region of interest" description="Disordered" evidence="1">
    <location>
        <begin position="35"/>
        <end position="90"/>
    </location>
</feature>
<dbReference type="AlphaFoldDB" id="A0A7J0BZZ1"/>
<feature type="compositionally biased region" description="Polar residues" evidence="1">
    <location>
        <begin position="50"/>
        <end position="60"/>
    </location>
</feature>